<dbReference type="SUPFAM" id="SSF56300">
    <property type="entry name" value="Metallo-dependent phosphatases"/>
    <property type="match status" value="1"/>
</dbReference>
<dbReference type="OrthoDB" id="10013at2157"/>
<name>A0A127B980_9EURY</name>
<evidence type="ECO:0000313" key="2">
    <source>
        <dbReference type="EMBL" id="AMM53854.1"/>
    </source>
</evidence>
<keyword evidence="2" id="KW-0378">Hydrolase</keyword>
<dbReference type="RefSeq" id="WP_068321644.1">
    <property type="nucleotide sequence ID" value="NZ_CP010835.1"/>
</dbReference>
<dbReference type="AlphaFoldDB" id="A0A127B980"/>
<dbReference type="CDD" id="cd07391">
    <property type="entry name" value="MPP_PF1019"/>
    <property type="match status" value="1"/>
</dbReference>
<organism evidence="2 3">
    <name type="scientific">Pyrococcus kukulkanii</name>
    <dbReference type="NCBI Taxonomy" id="1609559"/>
    <lineage>
        <taxon>Archaea</taxon>
        <taxon>Methanobacteriati</taxon>
        <taxon>Methanobacteriota</taxon>
        <taxon>Thermococci</taxon>
        <taxon>Thermococcales</taxon>
        <taxon>Thermococcaceae</taxon>
        <taxon>Pyrococcus</taxon>
    </lineage>
</organism>
<dbReference type="InterPro" id="IPR004843">
    <property type="entry name" value="Calcineurin-like_PHP"/>
</dbReference>
<dbReference type="InterPro" id="IPR029052">
    <property type="entry name" value="Metallo-depent_PP-like"/>
</dbReference>
<protein>
    <submittedName>
        <fullName evidence="2">Exonuclease SbcD</fullName>
    </submittedName>
</protein>
<sequence length="211" mass="24530">MELFLYSFEFESSQGKTLIFADPHLGFEPFRGINVRSRFERKLAEFVISEDPNLVIILGDIKEDLGLREYTRRVLLEFFRMLRDYRIIITKGNHDGRIEEVTKKFDNVSVVEYYLLDEALFLHGHRSLPNVEFKRAFLGHIHPTAIISLKGVKRRVKCFVKAGNFVILPTINPFFEGMDIREGIKLVPFLKDVRTVDLLIPPSTHIEGYSI</sequence>
<gene>
    <name evidence="2" type="ORF">TQ32_04675</name>
</gene>
<dbReference type="GeneID" id="28491104"/>
<reference evidence="3" key="1">
    <citation type="submission" date="2015-02" db="EMBL/GenBank/DDBJ databases">
        <title>Pyrococcus kukulkanii sp. nov., a novel hyperthermophilic archaeon isolated from a deep-sea hydrothermal vent at the Guaymas Basin.</title>
        <authorList>
            <person name="Oger P.M."/>
            <person name="Callac N."/>
            <person name="Jebbar M."/>
            <person name="Godfroy A."/>
        </authorList>
    </citation>
    <scope>NUCLEOTIDE SEQUENCE [LARGE SCALE GENOMIC DNA]</scope>
    <source>
        <strain evidence="3">NCB100</strain>
    </source>
</reference>
<accession>A0A127B980</accession>
<dbReference type="KEGG" id="pyc:TQ32_04675"/>
<reference evidence="2 3" key="2">
    <citation type="journal article" date="2016" name="Int. J. Syst. Evol. Microbiol.">
        <title>Pyrococcus kukulkanii sp. nov., a hyperthermophilic, piezophilic archaeon isolated from a deep-sea hydrothermal vent.</title>
        <authorList>
            <person name="Callac N."/>
            <person name="Oger P."/>
            <person name="Lesongeur F."/>
            <person name="Rattray J.E."/>
            <person name="Vannier P."/>
            <person name="Michoud G."/>
            <person name="Beauverger M."/>
            <person name="Gayet N."/>
            <person name="Rouxel O."/>
            <person name="Jebbar M."/>
            <person name="Godfroy A."/>
        </authorList>
    </citation>
    <scope>NUCLEOTIDE SEQUENCE [LARGE SCALE GENOMIC DNA]</scope>
    <source>
        <strain evidence="2 3">NCB100</strain>
    </source>
</reference>
<dbReference type="GO" id="GO:0004527">
    <property type="term" value="F:exonuclease activity"/>
    <property type="evidence" value="ECO:0007669"/>
    <property type="project" value="UniProtKB-KW"/>
</dbReference>
<evidence type="ECO:0000313" key="3">
    <source>
        <dbReference type="Proteomes" id="UP000070587"/>
    </source>
</evidence>
<dbReference type="InterPro" id="IPR024173">
    <property type="entry name" value="Pesterase_MJ0037-like"/>
</dbReference>
<dbReference type="PANTHER" id="PTHR39323">
    <property type="entry name" value="BLR1149 PROTEIN"/>
    <property type="match status" value="1"/>
</dbReference>
<dbReference type="EMBL" id="CP010835">
    <property type="protein sequence ID" value="AMM53854.1"/>
    <property type="molecule type" value="Genomic_DNA"/>
</dbReference>
<keyword evidence="2" id="KW-0269">Exonuclease</keyword>
<proteinExistence type="predicted"/>
<evidence type="ECO:0000259" key="1">
    <source>
        <dbReference type="Pfam" id="PF00149"/>
    </source>
</evidence>
<feature type="domain" description="Calcineurin-like phosphoesterase" evidence="1">
    <location>
        <begin position="16"/>
        <end position="130"/>
    </location>
</feature>
<keyword evidence="2" id="KW-0540">Nuclease</keyword>
<dbReference type="PATRIC" id="fig|1609559.3.peg.973"/>
<dbReference type="PIRSF" id="PIRSF000887">
    <property type="entry name" value="Pesterase_MJ0037"/>
    <property type="match status" value="1"/>
</dbReference>
<dbReference type="PANTHER" id="PTHR39323:SF1">
    <property type="entry name" value="BLR1149 PROTEIN"/>
    <property type="match status" value="1"/>
</dbReference>
<dbReference type="STRING" id="1609559.TQ32_04675"/>
<dbReference type="Pfam" id="PF00149">
    <property type="entry name" value="Metallophos"/>
    <property type="match status" value="1"/>
</dbReference>
<dbReference type="Proteomes" id="UP000070587">
    <property type="component" value="Chromosome"/>
</dbReference>
<dbReference type="Gene3D" id="3.60.21.10">
    <property type="match status" value="1"/>
</dbReference>